<organism evidence="3 7">
    <name type="scientific">Rotaria magnacalcarata</name>
    <dbReference type="NCBI Taxonomy" id="392030"/>
    <lineage>
        <taxon>Eukaryota</taxon>
        <taxon>Metazoa</taxon>
        <taxon>Spiralia</taxon>
        <taxon>Gnathifera</taxon>
        <taxon>Rotifera</taxon>
        <taxon>Eurotatoria</taxon>
        <taxon>Bdelloidea</taxon>
        <taxon>Philodinida</taxon>
        <taxon>Philodinidae</taxon>
        <taxon>Rotaria</taxon>
    </lineage>
</organism>
<dbReference type="Gene3D" id="3.50.50.60">
    <property type="entry name" value="FAD/NAD(P)-binding domain"/>
    <property type="match status" value="1"/>
</dbReference>
<dbReference type="Proteomes" id="UP000663855">
    <property type="component" value="Unassembled WGS sequence"/>
</dbReference>
<dbReference type="Proteomes" id="UP000676336">
    <property type="component" value="Unassembled WGS sequence"/>
</dbReference>
<dbReference type="Proteomes" id="UP000663824">
    <property type="component" value="Unassembled WGS sequence"/>
</dbReference>
<dbReference type="EMBL" id="CAJNOV010012717">
    <property type="protein sequence ID" value="CAF1494962.1"/>
    <property type="molecule type" value="Genomic_DNA"/>
</dbReference>
<dbReference type="InterPro" id="IPR036188">
    <property type="entry name" value="FAD/NAD-bd_sf"/>
</dbReference>
<dbReference type="AlphaFoldDB" id="A0A816LL83"/>
<evidence type="ECO:0000313" key="6">
    <source>
        <dbReference type="EMBL" id="CAF4795841.1"/>
    </source>
</evidence>
<dbReference type="EMBL" id="CAJNRE010001614">
    <property type="protein sequence ID" value="CAF1947388.1"/>
    <property type="molecule type" value="Genomic_DNA"/>
</dbReference>
<accession>A0A816LL83</accession>
<evidence type="ECO:0000313" key="7">
    <source>
        <dbReference type="Proteomes" id="UP000663824"/>
    </source>
</evidence>
<dbReference type="EMBL" id="CAJOBI010147368">
    <property type="protein sequence ID" value="CAF4795841.1"/>
    <property type="molecule type" value="Genomic_DNA"/>
</dbReference>
<evidence type="ECO:0000313" key="1">
    <source>
        <dbReference type="EMBL" id="CAF1279838.1"/>
    </source>
</evidence>
<evidence type="ECO:0000313" key="2">
    <source>
        <dbReference type="EMBL" id="CAF1494962.1"/>
    </source>
</evidence>
<evidence type="ECO:0000313" key="3">
    <source>
        <dbReference type="EMBL" id="CAF1947388.1"/>
    </source>
</evidence>
<dbReference type="OrthoDB" id="417877at2759"/>
<dbReference type="EMBL" id="CAJOBH010008085">
    <property type="protein sequence ID" value="CAF4102886.1"/>
    <property type="molecule type" value="Genomic_DNA"/>
</dbReference>
<proteinExistence type="predicted"/>
<reference evidence="3" key="1">
    <citation type="submission" date="2021-02" db="EMBL/GenBank/DDBJ databases">
        <authorList>
            <person name="Nowell W R."/>
        </authorList>
    </citation>
    <scope>NUCLEOTIDE SEQUENCE</scope>
</reference>
<protein>
    <submittedName>
        <fullName evidence="3">Uncharacterized protein</fullName>
    </submittedName>
</protein>
<evidence type="ECO:0000313" key="5">
    <source>
        <dbReference type="EMBL" id="CAF4102886.1"/>
    </source>
</evidence>
<dbReference type="Proteomes" id="UP000681967">
    <property type="component" value="Unassembled WGS sequence"/>
</dbReference>
<name>A0A816LL83_9BILA</name>
<comment type="caution">
    <text evidence="3">The sequence shown here is derived from an EMBL/GenBank/DDBJ whole genome shotgun (WGS) entry which is preliminary data.</text>
</comment>
<dbReference type="EMBL" id="CAJNOW010000487">
    <property type="protein sequence ID" value="CAF1279838.1"/>
    <property type="molecule type" value="Genomic_DNA"/>
</dbReference>
<dbReference type="Proteomes" id="UP000663834">
    <property type="component" value="Unassembled WGS sequence"/>
</dbReference>
<gene>
    <name evidence="5" type="ORF">BYL167_LOCUS19209</name>
    <name evidence="2" type="ORF">CJN711_LOCUS26919</name>
    <name evidence="4" type="ORF">GIL414_LOCUS11750</name>
    <name evidence="1" type="ORF">KQP761_LOCUS3726</name>
    <name evidence="3" type="ORF">MBJ925_LOCUS5735</name>
    <name evidence="6" type="ORF">SMN809_LOCUS46965</name>
</gene>
<dbReference type="SUPFAM" id="SSF51905">
    <property type="entry name" value="FAD/NAD(P)-binding domain"/>
    <property type="match status" value="1"/>
</dbReference>
<sequence>MSVRLFFIPTARAGFGLQPNGQAVLAHIGFKEKVQQITHLYLVWQIINGNGDVIASPNRIAGYGKRFGFFLGGTLRAELVDILKEPIERAGNLHYNHNVANIKQDADGVMISLENNQQKKSV</sequence>
<dbReference type="EMBL" id="CAJOBJ010004450">
    <property type="protein sequence ID" value="CAF4000859.1"/>
    <property type="molecule type" value="Genomic_DNA"/>
</dbReference>
<dbReference type="Proteomes" id="UP000681720">
    <property type="component" value="Unassembled WGS sequence"/>
</dbReference>
<evidence type="ECO:0000313" key="4">
    <source>
        <dbReference type="EMBL" id="CAF4000859.1"/>
    </source>
</evidence>